<dbReference type="InterPro" id="IPR036515">
    <property type="entry name" value="Transposase_17_sf"/>
</dbReference>
<accession>A0ABX7XRE8</accession>
<dbReference type="Pfam" id="PF01797">
    <property type="entry name" value="Y1_Tnp"/>
    <property type="match status" value="1"/>
</dbReference>
<dbReference type="PANTHER" id="PTHR33360:SF2">
    <property type="entry name" value="TRANSPOSASE FOR INSERTION SEQUENCE ELEMENT IS200"/>
    <property type="match status" value="1"/>
</dbReference>
<sequence length="120" mass="14331">MKCHLIFYIKYKRKILYGKFDDDIKTIFQSVADNSDFDIDIMETDKDHVHFLISYPPNLSVTSIVRKLKQESTIFAWKSHSYTLKQYFWKERTLWSDGYFVCSIGEANPNTVREYIRNQG</sequence>
<dbReference type="NCBIfam" id="NF033573">
    <property type="entry name" value="transpos_IS200"/>
    <property type="match status" value="1"/>
</dbReference>
<dbReference type="SUPFAM" id="SSF143422">
    <property type="entry name" value="Transposase IS200-like"/>
    <property type="match status" value="1"/>
</dbReference>
<keyword evidence="3" id="KW-1185">Reference proteome</keyword>
<proteinExistence type="predicted"/>
<evidence type="ECO:0000313" key="2">
    <source>
        <dbReference type="EMBL" id="QUB76160.1"/>
    </source>
</evidence>
<reference evidence="2 3" key="1">
    <citation type="submission" date="2021-03" db="EMBL/GenBank/DDBJ databases">
        <title>Human Oral Microbial Genomes.</title>
        <authorList>
            <person name="Johnston C.D."/>
            <person name="Chen T."/>
            <person name="Dewhirst F.E."/>
        </authorList>
    </citation>
    <scope>NUCLEOTIDE SEQUENCE [LARGE SCALE GENOMIC DNA]</scope>
    <source>
        <strain evidence="2 3">F0054</strain>
    </source>
</reference>
<dbReference type="Proteomes" id="UP000682195">
    <property type="component" value="Chromosome 1"/>
</dbReference>
<dbReference type="SMART" id="SM01321">
    <property type="entry name" value="Y1_Tnp"/>
    <property type="match status" value="1"/>
</dbReference>
<name>A0ABX7XRE8_9BACT</name>
<protein>
    <submittedName>
        <fullName evidence="2">IS200/IS605 family transposase</fullName>
    </submittedName>
</protein>
<dbReference type="Gene3D" id="3.30.70.1290">
    <property type="entry name" value="Transposase IS200-like"/>
    <property type="match status" value="1"/>
</dbReference>
<gene>
    <name evidence="2" type="primary">tnpA</name>
    <name evidence="2" type="ORF">J5A58_00340</name>
</gene>
<feature type="domain" description="Transposase IS200-like" evidence="1">
    <location>
        <begin position="1"/>
        <end position="119"/>
    </location>
</feature>
<dbReference type="EMBL" id="CP072361">
    <property type="protein sequence ID" value="QUB76160.1"/>
    <property type="molecule type" value="Genomic_DNA"/>
</dbReference>
<organism evidence="2 3">
    <name type="scientific">Prevotella melaninogenica</name>
    <dbReference type="NCBI Taxonomy" id="28132"/>
    <lineage>
        <taxon>Bacteria</taxon>
        <taxon>Pseudomonadati</taxon>
        <taxon>Bacteroidota</taxon>
        <taxon>Bacteroidia</taxon>
        <taxon>Bacteroidales</taxon>
        <taxon>Prevotellaceae</taxon>
        <taxon>Prevotella</taxon>
    </lineage>
</organism>
<evidence type="ECO:0000313" key="3">
    <source>
        <dbReference type="Proteomes" id="UP000682195"/>
    </source>
</evidence>
<dbReference type="PANTHER" id="PTHR33360">
    <property type="entry name" value="TRANSPOSASE FOR INSERTION SEQUENCE ELEMENT IS200"/>
    <property type="match status" value="1"/>
</dbReference>
<evidence type="ECO:0000259" key="1">
    <source>
        <dbReference type="SMART" id="SM01321"/>
    </source>
</evidence>
<dbReference type="InterPro" id="IPR002686">
    <property type="entry name" value="Transposase_17"/>
</dbReference>